<evidence type="ECO:0000313" key="2">
    <source>
        <dbReference type="EMBL" id="KAK0635348.1"/>
    </source>
</evidence>
<keyword evidence="3" id="KW-1185">Reference proteome</keyword>
<organism evidence="2 3">
    <name type="scientific">Bombardia bombarda</name>
    <dbReference type="NCBI Taxonomy" id="252184"/>
    <lineage>
        <taxon>Eukaryota</taxon>
        <taxon>Fungi</taxon>
        <taxon>Dikarya</taxon>
        <taxon>Ascomycota</taxon>
        <taxon>Pezizomycotina</taxon>
        <taxon>Sordariomycetes</taxon>
        <taxon>Sordariomycetidae</taxon>
        <taxon>Sordariales</taxon>
        <taxon>Lasiosphaeriaceae</taxon>
        <taxon>Bombardia</taxon>
    </lineage>
</organism>
<dbReference type="InterPro" id="IPR018222">
    <property type="entry name" value="Nuclear_transport_factor_2_euk"/>
</dbReference>
<dbReference type="PROSITE" id="PS50177">
    <property type="entry name" value="NTF2_DOMAIN"/>
    <property type="match status" value="1"/>
</dbReference>
<dbReference type="Gene3D" id="3.10.450.50">
    <property type="match status" value="1"/>
</dbReference>
<dbReference type="AlphaFoldDB" id="A0AA40CFB7"/>
<name>A0AA40CFB7_9PEZI</name>
<evidence type="ECO:0000313" key="3">
    <source>
        <dbReference type="Proteomes" id="UP001174934"/>
    </source>
</evidence>
<dbReference type="Proteomes" id="UP001174934">
    <property type="component" value="Unassembled WGS sequence"/>
</dbReference>
<accession>A0AA40CFB7</accession>
<proteinExistence type="predicted"/>
<reference evidence="2" key="1">
    <citation type="submission" date="2023-06" db="EMBL/GenBank/DDBJ databases">
        <title>Genome-scale phylogeny and comparative genomics of the fungal order Sordariales.</title>
        <authorList>
            <consortium name="Lawrence Berkeley National Laboratory"/>
            <person name="Hensen N."/>
            <person name="Bonometti L."/>
            <person name="Westerberg I."/>
            <person name="Brannstrom I.O."/>
            <person name="Guillou S."/>
            <person name="Cros-Aarteil S."/>
            <person name="Calhoun S."/>
            <person name="Haridas S."/>
            <person name="Kuo A."/>
            <person name="Mondo S."/>
            <person name="Pangilinan J."/>
            <person name="Riley R."/>
            <person name="LaButti K."/>
            <person name="Andreopoulos B."/>
            <person name="Lipzen A."/>
            <person name="Chen C."/>
            <person name="Yanf M."/>
            <person name="Daum C."/>
            <person name="Ng V."/>
            <person name="Clum A."/>
            <person name="Steindorff A."/>
            <person name="Ohm R."/>
            <person name="Martin F."/>
            <person name="Silar P."/>
            <person name="Natvig D."/>
            <person name="Lalanne C."/>
            <person name="Gautier V."/>
            <person name="Ament-velasquez S.L."/>
            <person name="Kruys A."/>
            <person name="Hutchinson M.I."/>
            <person name="Powell A.J."/>
            <person name="Barry K."/>
            <person name="Miller A.N."/>
            <person name="Grigoriev I.V."/>
            <person name="Debuchy R."/>
            <person name="Gladieux P."/>
            <person name="Thoren M.H."/>
            <person name="Johannesson H."/>
        </authorList>
    </citation>
    <scope>NUCLEOTIDE SEQUENCE</scope>
    <source>
        <strain evidence="2">SMH3391-2</strain>
    </source>
</reference>
<feature type="domain" description="NTF2" evidence="1">
    <location>
        <begin position="7"/>
        <end position="192"/>
    </location>
</feature>
<sequence>MNRHAAKTISFVDWYYQTVNDGKPVAIAYVNNNATYKTAAHPPADICVNGLVVATPEEWDKQLEQQRATAAPATTTSSGAAAVVTNKPGTASALTATVRYEVECYDVHVINRDYQFAAPAALLAGANKDDAAGARIMMMLTVSGTVTFGSDRSAVKQHFNDVFILVPNWDAIARHGSRSTRRYIISSHTYRAY</sequence>
<evidence type="ECO:0000259" key="1">
    <source>
        <dbReference type="PROSITE" id="PS50177"/>
    </source>
</evidence>
<gene>
    <name evidence="2" type="ORF">B0T17DRAFT_586892</name>
</gene>
<protein>
    <recommendedName>
        <fullName evidence="1">NTF2 domain-containing protein</fullName>
    </recommendedName>
</protein>
<comment type="caution">
    <text evidence="2">The sequence shown here is derived from an EMBL/GenBank/DDBJ whole genome shotgun (WGS) entry which is preliminary data.</text>
</comment>
<dbReference type="EMBL" id="JAULSR010000001">
    <property type="protein sequence ID" value="KAK0635348.1"/>
    <property type="molecule type" value="Genomic_DNA"/>
</dbReference>